<comment type="similarity">
    <text evidence="2">Belongs to the ribonucleoside diphosphate reductase class-2 family.</text>
</comment>
<dbReference type="EMBL" id="BARW01018878">
    <property type="protein sequence ID" value="GAI89222.1"/>
    <property type="molecule type" value="Genomic_DNA"/>
</dbReference>
<dbReference type="PANTHER" id="PTHR43371:SF1">
    <property type="entry name" value="RIBONUCLEOSIDE-DIPHOSPHATE REDUCTASE"/>
    <property type="match status" value="1"/>
</dbReference>
<dbReference type="GO" id="GO:0031419">
    <property type="term" value="F:cobalamin binding"/>
    <property type="evidence" value="ECO:0007669"/>
    <property type="project" value="UniProtKB-KW"/>
</dbReference>
<dbReference type="Gene3D" id="3.20.70.20">
    <property type="match status" value="1"/>
</dbReference>
<sequence length="222" mass="24546">MRHILEGEEFIEVNPYFEEAAKRGGFYSPDLMKQLAEGKRLKDIEEVPEQLKGLFITAHDISPDWHVKMQAAFQKFTDSAVSKTVNFPHEATPEDVAKVYKLAYQEGLKGITIYRDRSRESQVLTVGEGVKKAEGKLAPRKRPKVTTGVTERVNTGCGYIYVTVNFDSRGISEVFSTLGKAGGCAAAQLEAISRLTSLALRSGIDIDSIVKHLRGIRCPSIA</sequence>
<dbReference type="InterPro" id="IPR024434">
    <property type="entry name" value="TSCPD_dom"/>
</dbReference>
<name>X1S832_9ZZZZ</name>
<evidence type="ECO:0000256" key="4">
    <source>
        <dbReference type="ARBA" id="ARBA00014409"/>
    </source>
</evidence>
<proteinExistence type="inferred from homology"/>
<evidence type="ECO:0000313" key="15">
    <source>
        <dbReference type="EMBL" id="GAI89222.1"/>
    </source>
</evidence>
<evidence type="ECO:0000256" key="8">
    <source>
        <dbReference type="ARBA" id="ARBA00023002"/>
    </source>
</evidence>
<comment type="caution">
    <text evidence="15">The sequence shown here is derived from an EMBL/GenBank/DDBJ whole genome shotgun (WGS) entry which is preliminary data.</text>
</comment>
<accession>X1S832</accession>
<evidence type="ECO:0000256" key="3">
    <source>
        <dbReference type="ARBA" id="ARBA00012274"/>
    </source>
</evidence>
<keyword evidence="5" id="KW-0846">Cobalamin</keyword>
<dbReference type="PANTHER" id="PTHR43371">
    <property type="entry name" value="VITAMIN B12-DEPENDENT RIBONUCLEOTIDE REDUCTASE"/>
    <property type="match status" value="1"/>
</dbReference>
<dbReference type="EC" id="1.17.4.1" evidence="3"/>
<evidence type="ECO:0000259" key="14">
    <source>
        <dbReference type="Pfam" id="PF12637"/>
    </source>
</evidence>
<organism evidence="15">
    <name type="scientific">marine sediment metagenome</name>
    <dbReference type="NCBI Taxonomy" id="412755"/>
    <lineage>
        <taxon>unclassified sequences</taxon>
        <taxon>metagenomes</taxon>
        <taxon>ecological metagenomes</taxon>
    </lineage>
</organism>
<evidence type="ECO:0000256" key="10">
    <source>
        <dbReference type="ARBA" id="ARBA00025437"/>
    </source>
</evidence>
<keyword evidence="7" id="KW-0547">Nucleotide-binding</keyword>
<evidence type="ECO:0000256" key="7">
    <source>
        <dbReference type="ARBA" id="ARBA00022741"/>
    </source>
</evidence>
<reference evidence="15" key="1">
    <citation type="journal article" date="2014" name="Front. Microbiol.">
        <title>High frequency of phylogenetically diverse reductive dehalogenase-homologous genes in deep subseafloor sedimentary metagenomes.</title>
        <authorList>
            <person name="Kawai M."/>
            <person name="Futagami T."/>
            <person name="Toyoda A."/>
            <person name="Takaki Y."/>
            <person name="Nishi S."/>
            <person name="Hori S."/>
            <person name="Arai W."/>
            <person name="Tsubouchi T."/>
            <person name="Morono Y."/>
            <person name="Uchiyama I."/>
            <person name="Ito T."/>
            <person name="Fujiyama A."/>
            <person name="Inagaki F."/>
            <person name="Takami H."/>
        </authorList>
    </citation>
    <scope>NUCLEOTIDE SEQUENCE</scope>
    <source>
        <strain evidence="15">Expedition CK06-06</strain>
    </source>
</reference>
<feature type="domain" description="TSCPD" evidence="14">
    <location>
        <begin position="140"/>
        <end position="218"/>
    </location>
</feature>
<evidence type="ECO:0000256" key="12">
    <source>
        <dbReference type="ARBA" id="ARBA00047754"/>
    </source>
</evidence>
<comment type="catalytic activity">
    <reaction evidence="12">
        <text>a 2'-deoxyribonucleoside 5'-diphosphate + [thioredoxin]-disulfide + H2O = a ribonucleoside 5'-diphosphate + [thioredoxin]-dithiol</text>
        <dbReference type="Rhea" id="RHEA:23252"/>
        <dbReference type="Rhea" id="RHEA-COMP:10698"/>
        <dbReference type="Rhea" id="RHEA-COMP:10700"/>
        <dbReference type="ChEBI" id="CHEBI:15377"/>
        <dbReference type="ChEBI" id="CHEBI:29950"/>
        <dbReference type="ChEBI" id="CHEBI:50058"/>
        <dbReference type="ChEBI" id="CHEBI:57930"/>
        <dbReference type="ChEBI" id="CHEBI:73316"/>
        <dbReference type="EC" id="1.17.4.1"/>
    </reaction>
</comment>
<evidence type="ECO:0000256" key="11">
    <source>
        <dbReference type="ARBA" id="ARBA00033050"/>
    </source>
</evidence>
<evidence type="ECO:0000256" key="5">
    <source>
        <dbReference type="ARBA" id="ARBA00022628"/>
    </source>
</evidence>
<dbReference type="GO" id="GO:0004748">
    <property type="term" value="F:ribonucleoside-diphosphate reductase activity, thioredoxin disulfide as acceptor"/>
    <property type="evidence" value="ECO:0007669"/>
    <property type="project" value="UniProtKB-EC"/>
</dbReference>
<feature type="non-terminal residue" evidence="15">
    <location>
        <position position="222"/>
    </location>
</feature>
<evidence type="ECO:0000256" key="1">
    <source>
        <dbReference type="ARBA" id="ARBA00001922"/>
    </source>
</evidence>
<dbReference type="GO" id="GO:0071897">
    <property type="term" value="P:DNA biosynthetic process"/>
    <property type="evidence" value="ECO:0007669"/>
    <property type="project" value="UniProtKB-KW"/>
</dbReference>
<keyword evidence="8" id="KW-0560">Oxidoreductase</keyword>
<dbReference type="AlphaFoldDB" id="X1S832"/>
<gene>
    <name evidence="15" type="ORF">S12H4_32227</name>
</gene>
<evidence type="ECO:0000256" key="6">
    <source>
        <dbReference type="ARBA" id="ARBA00022634"/>
    </source>
</evidence>
<protein>
    <recommendedName>
        <fullName evidence="4">Vitamin B12-dependent ribonucleotide reductase</fullName>
        <ecNumber evidence="3">1.17.4.1</ecNumber>
    </recommendedName>
    <alternativeName>
        <fullName evidence="11">Ribonucleoside-diphosphate reductase NrdJ</fullName>
    </alternativeName>
</protein>
<dbReference type="InterPro" id="IPR050862">
    <property type="entry name" value="RdRp_reductase_class-2"/>
</dbReference>
<feature type="domain" description="Ribonucleotide reductase large subunit C-terminal" evidence="13">
    <location>
        <begin position="4"/>
        <end position="114"/>
    </location>
</feature>
<keyword evidence="9" id="KW-0170">Cobalt</keyword>
<dbReference type="Pfam" id="PF12637">
    <property type="entry name" value="TSCPD"/>
    <property type="match status" value="1"/>
</dbReference>
<comment type="function">
    <text evidence="10">Catalyzes the reduction of ribonucleotides to deoxyribonucleotides. May function to provide a pool of deoxyribonucleotide precursors for DNA repair during oxygen limitation and/or for immediate growth after restoration of oxygen.</text>
</comment>
<dbReference type="InterPro" id="IPR000788">
    <property type="entry name" value="RNR_lg_C"/>
</dbReference>
<evidence type="ECO:0000259" key="13">
    <source>
        <dbReference type="Pfam" id="PF02867"/>
    </source>
</evidence>
<keyword evidence="6" id="KW-0237">DNA synthesis</keyword>
<comment type="cofactor">
    <cofactor evidence="1">
        <name>adenosylcob(III)alamin</name>
        <dbReference type="ChEBI" id="CHEBI:18408"/>
    </cofactor>
</comment>
<dbReference type="GO" id="GO:0000166">
    <property type="term" value="F:nucleotide binding"/>
    <property type="evidence" value="ECO:0007669"/>
    <property type="project" value="UniProtKB-KW"/>
</dbReference>
<dbReference type="SUPFAM" id="SSF51998">
    <property type="entry name" value="PFL-like glycyl radical enzymes"/>
    <property type="match status" value="1"/>
</dbReference>
<evidence type="ECO:0000256" key="2">
    <source>
        <dbReference type="ARBA" id="ARBA00007405"/>
    </source>
</evidence>
<dbReference type="Pfam" id="PF02867">
    <property type="entry name" value="Ribonuc_red_lgC"/>
    <property type="match status" value="1"/>
</dbReference>
<evidence type="ECO:0000256" key="9">
    <source>
        <dbReference type="ARBA" id="ARBA00023285"/>
    </source>
</evidence>